<dbReference type="PRINTS" id="PR00449">
    <property type="entry name" value="RASTRNSFRMNG"/>
</dbReference>
<feature type="region of interest" description="Disordered" evidence="3">
    <location>
        <begin position="1287"/>
        <end position="1340"/>
    </location>
</feature>
<dbReference type="Gene3D" id="3.40.50.300">
    <property type="entry name" value="P-loop containing nucleotide triphosphate hydrolases"/>
    <property type="match status" value="1"/>
</dbReference>
<dbReference type="WBParaSite" id="maker-uti_cns_0004999-snap-gene-0.5-mRNA-1">
    <property type="protein sequence ID" value="maker-uti_cns_0004999-snap-gene-0.5-mRNA-1"/>
    <property type="gene ID" value="maker-uti_cns_0004999-snap-gene-0.5"/>
</dbReference>
<dbReference type="Pfam" id="PF00071">
    <property type="entry name" value="Ras"/>
    <property type="match status" value="1"/>
</dbReference>
<accession>A0A1I8H934</accession>
<evidence type="ECO:0000256" key="3">
    <source>
        <dbReference type="SAM" id="MobiDB-lite"/>
    </source>
</evidence>
<evidence type="ECO:0000313" key="4">
    <source>
        <dbReference type="Proteomes" id="UP000095280"/>
    </source>
</evidence>
<feature type="region of interest" description="Disordered" evidence="3">
    <location>
        <begin position="277"/>
        <end position="312"/>
    </location>
</feature>
<dbReference type="SUPFAM" id="SSF52540">
    <property type="entry name" value="P-loop containing nucleoside triphosphate hydrolases"/>
    <property type="match status" value="1"/>
</dbReference>
<dbReference type="InterPro" id="IPR005225">
    <property type="entry name" value="Small_GTP-bd"/>
</dbReference>
<dbReference type="InterPro" id="IPR027417">
    <property type="entry name" value="P-loop_NTPase"/>
</dbReference>
<dbReference type="NCBIfam" id="TIGR00231">
    <property type="entry name" value="small_GTP"/>
    <property type="match status" value="1"/>
</dbReference>
<dbReference type="CDD" id="cd00157">
    <property type="entry name" value="Rho"/>
    <property type="match status" value="1"/>
</dbReference>
<evidence type="ECO:0000256" key="1">
    <source>
        <dbReference type="ARBA" id="ARBA00022741"/>
    </source>
</evidence>
<feature type="region of interest" description="Disordered" evidence="3">
    <location>
        <begin position="830"/>
        <end position="853"/>
    </location>
</feature>
<organism evidence="4 5">
    <name type="scientific">Macrostomum lignano</name>
    <dbReference type="NCBI Taxonomy" id="282301"/>
    <lineage>
        <taxon>Eukaryota</taxon>
        <taxon>Metazoa</taxon>
        <taxon>Spiralia</taxon>
        <taxon>Lophotrochozoa</taxon>
        <taxon>Platyhelminthes</taxon>
        <taxon>Rhabditophora</taxon>
        <taxon>Macrostomorpha</taxon>
        <taxon>Macrostomida</taxon>
        <taxon>Macrostomidae</taxon>
        <taxon>Macrostomum</taxon>
    </lineage>
</organism>
<dbReference type="Proteomes" id="UP000095280">
    <property type="component" value="Unplaced"/>
</dbReference>
<dbReference type="PANTHER" id="PTHR24072">
    <property type="entry name" value="RHO FAMILY GTPASE"/>
    <property type="match status" value="1"/>
</dbReference>
<keyword evidence="2" id="KW-0342">GTP-binding</keyword>
<dbReference type="SMART" id="SM00174">
    <property type="entry name" value="RHO"/>
    <property type="match status" value="1"/>
</dbReference>
<dbReference type="GO" id="GO:0007264">
    <property type="term" value="P:small GTPase-mediated signal transduction"/>
    <property type="evidence" value="ECO:0007669"/>
    <property type="project" value="InterPro"/>
</dbReference>
<reference evidence="5" key="1">
    <citation type="submission" date="2016-11" db="UniProtKB">
        <authorList>
            <consortium name="WormBaseParasite"/>
        </authorList>
    </citation>
    <scope>IDENTIFICATION</scope>
</reference>
<dbReference type="PROSITE" id="PS51420">
    <property type="entry name" value="RHO"/>
    <property type="match status" value="1"/>
</dbReference>
<keyword evidence="4" id="KW-1185">Reference proteome</keyword>
<dbReference type="PROSITE" id="PS51421">
    <property type="entry name" value="RAS"/>
    <property type="match status" value="1"/>
</dbReference>
<proteinExistence type="predicted"/>
<feature type="compositionally biased region" description="Low complexity" evidence="3">
    <location>
        <begin position="1291"/>
        <end position="1323"/>
    </location>
</feature>
<dbReference type="SMART" id="SM00173">
    <property type="entry name" value="RAS"/>
    <property type="match status" value="1"/>
</dbReference>
<dbReference type="GO" id="GO:0003924">
    <property type="term" value="F:GTPase activity"/>
    <property type="evidence" value="ECO:0007669"/>
    <property type="project" value="InterPro"/>
</dbReference>
<evidence type="ECO:0000256" key="2">
    <source>
        <dbReference type="ARBA" id="ARBA00023134"/>
    </source>
</evidence>
<dbReference type="PROSITE" id="PS51419">
    <property type="entry name" value="RAB"/>
    <property type="match status" value="1"/>
</dbReference>
<sequence length="1423" mass="150621">VASFLRAIQNLHPAWPSQTKKGSYFTPKRILFCQTAFPWPPVGALGKTRTRFGIRLTRSVAFQLLYSIVDDEAARGGFCSELLLNSSATSRSFVGFIKGTFAHADVACSLAHADVACSFVGFIKGTLAHADVARSLVSFIKGTFPCGCSLLACHADVACSLVGFIKGTLAHADVACSLVGFIKGTFAHADVARSLVGFIKGTYSTRELRLAVQASQAKPVGHAGSQQVAVNQVDAVQPTRVPAASGRPLSGRIEDVAQCGAEGRACRRQCVKRRGQRRFATGLSKQPPTASPDEFLGQSDRAQVPPRVGPASELGKEWAQGAHGGQGDSPVWHLAHVGIEIFLAVGHCGAIGRAEGQVQAAMPQQQHQQQHLHPHLPARIKCVVVGDGGAGKTCLLSSYSRGVFPTDYIPTVFDNYDAAVMVCGAQVHLSLWDSAGQEDYDKLRPLSYPETDVFLVCFSVGNKPSFANVLDKWSPELRQHAPQAPLLLVGTKADLRDDAEFTAHLALHNDCPIGRDEAADMAREIGAVKYIECSALKGINVSLVFEEAVKSVLWPECSASGKRTTSKKHRKRSQIVAGEFDLTASHRSRQLTRSPGTVQLLALLQQGRLGLQAQQALVQLRVSSGQGAVGRQASGRVLSHRAGAGRQQHLRRVRVAEQRRRVEAGAEVASWEWPAAAIQDGAHRLRVAGAAGAEQGGANGGQVGGAGGARKLWRRGQQGAAQRPGAGRQQELRALAPVVPAGQLQRRGAISAGTAPINGRPSRQQQPQAVGVAVLSGRHQRGAAEPTADRQAGIGAVGAARLAGVEKRRGTASPALIDGGAAAEQIARDGSVTSSGGQHQRAGALRVGAGSPGAPGVQQEGDALLRGRLLIPTAAVLSLELSLSRCGLHLSSCWATPGGKLANISGRGEVNRLEQELNRFCLSLGALQLRLLLLTNGVNAVQAGEAAGGHLYLELEIMQDRNLLAFGLSMSCMEPSSMWPDANLRLAVSEHSFNVGLVLDHRFAEVGHLVLFVLVEGADDAHTGLAWLAVEADDLIRVVLADDVLLCFDVKYRMVACHLCLLVLLNAGPAEQLVAVQALAAGLLLGPPADHLADVAAGRTRARLLLPVHRVGQVGDEEIVRQLLGAADRQLSPLPAQRTVVAMTTGLTRGSTVAEVAVEEVGDRQADSRRLLLERDLSSPVAVGKSFRQAGGDRAKSPLGLVSRCSGANGRGTFGKLEHQPLIPKMQAFKRNNTRLLTLRPVRVPARDSAGHANLRAVDLRASEVAAKTLPATYWVQLFGRMRKRDSMVHTSGPGSSRVSRSSSVKSSRSSPSAPSTGSLASSNAGSTAGDRLTATSSRLVPLRNSTVTLRPSESTDWKLSGCCARAEWASHTKPGRVSSWRSPLLPAVARQPSAAEAKPPAATVNDAAEFFGGCTFRLMQLP</sequence>
<dbReference type="FunFam" id="3.40.50.300:FF:000118">
    <property type="entry name" value="Rho-related GTP-binding protein RhoG"/>
    <property type="match status" value="1"/>
</dbReference>
<keyword evidence="1" id="KW-0547">Nucleotide-binding</keyword>
<dbReference type="SMART" id="SM00175">
    <property type="entry name" value="RAB"/>
    <property type="match status" value="1"/>
</dbReference>
<protein>
    <submittedName>
        <fullName evidence="5">Rho-related GTP-binding protein RhoU</fullName>
    </submittedName>
</protein>
<dbReference type="GO" id="GO:0005525">
    <property type="term" value="F:GTP binding"/>
    <property type="evidence" value="ECO:0007669"/>
    <property type="project" value="UniProtKB-KW"/>
</dbReference>
<dbReference type="InterPro" id="IPR003578">
    <property type="entry name" value="Small_GTPase_Rho"/>
</dbReference>
<dbReference type="InterPro" id="IPR001806">
    <property type="entry name" value="Small_GTPase"/>
</dbReference>
<evidence type="ECO:0000313" key="5">
    <source>
        <dbReference type="WBParaSite" id="maker-uti_cns_0004999-snap-gene-0.5-mRNA-1"/>
    </source>
</evidence>
<name>A0A1I8H934_9PLAT</name>